<sequence length="414" mass="48155">MASGVVEKTEEELRKELFELNRQQREITERLKDPRGLRRGGGGPRSFVANGGRQRGVVRPAERNDAEDQPAPKRRMSSTVVKIEEGEIAEDVSGAPRDANKEESIVEAIPRVAPANQNERKPSNWLRRDGFQRPSKMDFDIPPPEPVPRVLPKNEDPKLVGRNKRMLGQLLGTLEKFRKEDMQLSGTEAYMRRSDSLKRAEQRAREESEKLRQQEREQLDEKLKRDLTLRARLAAKAEEKRLELLFLRWIEHHKKLANFIRTKAEPPIFYSFAKPLEEDSTLLEQRKDQIFEEWKAARREELSQYQKKIAEQNIAKAEEEWKNILERRANKNVSNLQETMDKELETHRLERGPKTRKIPGVSNNEDEDVEDINVVEDDMMDDVLEVDENNQRSDENVKVDAGNGDPRIDNNDEQ</sequence>
<evidence type="ECO:0000256" key="8">
    <source>
        <dbReference type="SAM" id="Coils"/>
    </source>
</evidence>
<feature type="domain" description="Pinin/SDK/MemA protein" evidence="10">
    <location>
        <begin position="161"/>
        <end position="287"/>
    </location>
</feature>
<keyword evidence="12" id="KW-1185">Reference proteome</keyword>
<accession>A0A3Q7ES18</accession>
<dbReference type="InParanoid" id="A0A3Q7ES18"/>
<dbReference type="EnsemblPlants" id="Solyc01g104560.3.1">
    <property type="protein sequence ID" value="Solyc01g104560.3.1"/>
    <property type="gene ID" value="Solyc01g104560.3"/>
</dbReference>
<comment type="similarity">
    <text evidence="2">Belongs to the pinin family.</text>
</comment>
<feature type="region of interest" description="Disordered" evidence="9">
    <location>
        <begin position="190"/>
        <end position="217"/>
    </location>
</feature>
<dbReference type="PANTHER" id="PTHR12707:SF0">
    <property type="entry name" value="PININ"/>
    <property type="match status" value="1"/>
</dbReference>
<dbReference type="AlphaFoldDB" id="A0A3Q7ES18"/>
<organism evidence="11">
    <name type="scientific">Solanum lycopersicum</name>
    <name type="common">Tomato</name>
    <name type="synonym">Lycopersicon esculentum</name>
    <dbReference type="NCBI Taxonomy" id="4081"/>
    <lineage>
        <taxon>Eukaryota</taxon>
        <taxon>Viridiplantae</taxon>
        <taxon>Streptophyta</taxon>
        <taxon>Embryophyta</taxon>
        <taxon>Tracheophyta</taxon>
        <taxon>Spermatophyta</taxon>
        <taxon>Magnoliopsida</taxon>
        <taxon>eudicotyledons</taxon>
        <taxon>Gunneridae</taxon>
        <taxon>Pentapetalae</taxon>
        <taxon>asterids</taxon>
        <taxon>lamiids</taxon>
        <taxon>Solanales</taxon>
        <taxon>Solanaceae</taxon>
        <taxon>Solanoideae</taxon>
        <taxon>Solaneae</taxon>
        <taxon>Solanum</taxon>
        <taxon>Solanum subgen. Lycopersicon</taxon>
    </lineage>
</organism>
<dbReference type="OrthoDB" id="330772at2759"/>
<feature type="region of interest" description="Disordered" evidence="9">
    <location>
        <begin position="25"/>
        <end position="160"/>
    </location>
</feature>
<dbReference type="GO" id="GO:0071013">
    <property type="term" value="C:catalytic step 2 spliceosome"/>
    <property type="evidence" value="ECO:0000318"/>
    <property type="project" value="GO_Central"/>
</dbReference>
<keyword evidence="8" id="KW-0175">Coiled coil</keyword>
<dbReference type="STRING" id="4081.A0A3Q7ES18"/>
<dbReference type="Gramene" id="Solyc01g104560.3.1">
    <property type="protein sequence ID" value="Solyc01g104560.3.1"/>
    <property type="gene ID" value="Solyc01g104560.3"/>
</dbReference>
<evidence type="ECO:0000256" key="5">
    <source>
        <dbReference type="ARBA" id="ARBA00023163"/>
    </source>
</evidence>
<protein>
    <recommendedName>
        <fullName evidence="10">Pinin/SDK/MemA protein domain-containing protein</fullName>
    </recommendedName>
</protein>
<dbReference type="GeneID" id="101248146"/>
<keyword evidence="4" id="KW-0805">Transcription regulation</keyword>
<dbReference type="OMA" id="WKANRRQ"/>
<evidence type="ECO:0000259" key="10">
    <source>
        <dbReference type="Pfam" id="PF04696"/>
    </source>
</evidence>
<evidence type="ECO:0000256" key="3">
    <source>
        <dbReference type="ARBA" id="ARBA00022664"/>
    </source>
</evidence>
<feature type="compositionally biased region" description="Basic and acidic residues" evidence="9">
    <location>
        <begin position="389"/>
        <end position="398"/>
    </location>
</feature>
<keyword evidence="3" id="KW-0507">mRNA processing</keyword>
<dbReference type="GO" id="GO:0008380">
    <property type="term" value="P:RNA splicing"/>
    <property type="evidence" value="ECO:0007669"/>
    <property type="project" value="UniProtKB-KW"/>
</dbReference>
<evidence type="ECO:0000256" key="6">
    <source>
        <dbReference type="ARBA" id="ARBA00023187"/>
    </source>
</evidence>
<dbReference type="Pfam" id="PF04696">
    <property type="entry name" value="Pinin_SDK_memA"/>
    <property type="match status" value="1"/>
</dbReference>
<dbReference type="GO" id="GO:0006397">
    <property type="term" value="P:mRNA processing"/>
    <property type="evidence" value="ECO:0007669"/>
    <property type="project" value="UniProtKB-KW"/>
</dbReference>
<dbReference type="InterPro" id="IPR006786">
    <property type="entry name" value="Pinin_SDK_MemA"/>
</dbReference>
<evidence type="ECO:0000313" key="11">
    <source>
        <dbReference type="EnsemblPlants" id="Solyc01g104560.3.1"/>
    </source>
</evidence>
<dbReference type="RefSeq" id="XP_019067373.1">
    <property type="nucleotide sequence ID" value="XM_019211828.3"/>
</dbReference>
<dbReference type="Proteomes" id="UP000004994">
    <property type="component" value="Chromosome 1"/>
</dbReference>
<feature type="region of interest" description="Disordered" evidence="9">
    <location>
        <begin position="350"/>
        <end position="371"/>
    </location>
</feature>
<keyword evidence="7" id="KW-0539">Nucleus</keyword>
<evidence type="ECO:0000313" key="12">
    <source>
        <dbReference type="Proteomes" id="UP000004994"/>
    </source>
</evidence>
<reference evidence="11" key="2">
    <citation type="submission" date="2019-01" db="UniProtKB">
        <authorList>
            <consortium name="EnsemblPlants"/>
        </authorList>
    </citation>
    <scope>IDENTIFICATION</scope>
    <source>
        <strain evidence="11">cv. Heinz 1706</strain>
    </source>
</reference>
<dbReference type="SMR" id="A0A3Q7ES18"/>
<feature type="coiled-coil region" evidence="8">
    <location>
        <begin position="300"/>
        <end position="346"/>
    </location>
</feature>
<gene>
    <name evidence="11" type="primary">LOC101248146</name>
</gene>
<dbReference type="InterPro" id="IPR039853">
    <property type="entry name" value="Pinin"/>
</dbReference>
<dbReference type="KEGG" id="sly:101248146"/>
<evidence type="ECO:0000256" key="2">
    <source>
        <dbReference type="ARBA" id="ARBA00010386"/>
    </source>
</evidence>
<dbReference type="PANTHER" id="PTHR12707">
    <property type="entry name" value="PINN"/>
    <property type="match status" value="1"/>
</dbReference>
<feature type="region of interest" description="Disordered" evidence="9">
    <location>
        <begin position="386"/>
        <end position="414"/>
    </location>
</feature>
<evidence type="ECO:0000256" key="7">
    <source>
        <dbReference type="ARBA" id="ARBA00023242"/>
    </source>
</evidence>
<evidence type="ECO:0000256" key="4">
    <source>
        <dbReference type="ARBA" id="ARBA00023015"/>
    </source>
</evidence>
<feature type="compositionally biased region" description="Basic and acidic residues" evidence="9">
    <location>
        <begin position="25"/>
        <end position="36"/>
    </location>
</feature>
<keyword evidence="5" id="KW-0804">Transcription</keyword>
<dbReference type="FunCoup" id="A0A3Q7ES18">
    <property type="interactions" value="500"/>
</dbReference>
<evidence type="ECO:0000256" key="9">
    <source>
        <dbReference type="SAM" id="MobiDB-lite"/>
    </source>
</evidence>
<comment type="subcellular location">
    <subcellularLocation>
        <location evidence="1">Nucleus</location>
    </subcellularLocation>
</comment>
<feature type="compositionally biased region" description="Basic and acidic residues" evidence="9">
    <location>
        <begin position="118"/>
        <end position="139"/>
    </location>
</feature>
<dbReference type="PaxDb" id="4081-Solyc01g104560.2.1"/>
<name>A0A3Q7ES18_SOLLC</name>
<evidence type="ECO:0000256" key="1">
    <source>
        <dbReference type="ARBA" id="ARBA00004123"/>
    </source>
</evidence>
<proteinExistence type="inferred from homology"/>
<keyword evidence="6" id="KW-0508">mRNA splicing</keyword>
<reference evidence="11" key="1">
    <citation type="journal article" date="2012" name="Nature">
        <title>The tomato genome sequence provides insights into fleshy fruit evolution.</title>
        <authorList>
            <consortium name="Tomato Genome Consortium"/>
        </authorList>
    </citation>
    <scope>NUCLEOTIDE SEQUENCE [LARGE SCALE GENOMIC DNA]</scope>
    <source>
        <strain evidence="11">cv. Heinz 1706</strain>
    </source>
</reference>
<dbReference type="GO" id="GO:0003729">
    <property type="term" value="F:mRNA binding"/>
    <property type="evidence" value="ECO:0007669"/>
    <property type="project" value="EnsemblPlants"/>
</dbReference>